<feature type="compositionally biased region" description="Low complexity" evidence="2">
    <location>
        <begin position="261"/>
        <end position="273"/>
    </location>
</feature>
<feature type="domain" description="RRM" evidence="3">
    <location>
        <begin position="423"/>
        <end position="494"/>
    </location>
</feature>
<feature type="compositionally biased region" description="Low complexity" evidence="2">
    <location>
        <begin position="833"/>
        <end position="843"/>
    </location>
</feature>
<evidence type="ECO:0000313" key="5">
    <source>
        <dbReference type="Proteomes" id="UP000176998"/>
    </source>
</evidence>
<feature type="compositionally biased region" description="Basic and acidic residues" evidence="2">
    <location>
        <begin position="518"/>
        <end position="541"/>
    </location>
</feature>
<feature type="compositionally biased region" description="Acidic residues" evidence="2">
    <location>
        <begin position="79"/>
        <end position="98"/>
    </location>
</feature>
<dbReference type="InterPro" id="IPR012677">
    <property type="entry name" value="Nucleotide-bd_a/b_plait_sf"/>
</dbReference>
<feature type="compositionally biased region" description="Polar residues" evidence="2">
    <location>
        <begin position="239"/>
        <end position="260"/>
    </location>
</feature>
<organism evidence="4 5">
    <name type="scientific">Colletotrichum orchidophilum</name>
    <dbReference type="NCBI Taxonomy" id="1209926"/>
    <lineage>
        <taxon>Eukaryota</taxon>
        <taxon>Fungi</taxon>
        <taxon>Dikarya</taxon>
        <taxon>Ascomycota</taxon>
        <taxon>Pezizomycotina</taxon>
        <taxon>Sordariomycetes</taxon>
        <taxon>Hypocreomycetidae</taxon>
        <taxon>Glomerellales</taxon>
        <taxon>Glomerellaceae</taxon>
        <taxon>Colletotrichum</taxon>
    </lineage>
</organism>
<dbReference type="InterPro" id="IPR052600">
    <property type="entry name" value="Nuc_rcpt_coact/corep"/>
</dbReference>
<feature type="compositionally biased region" description="Basic and acidic residues" evidence="2">
    <location>
        <begin position="552"/>
        <end position="571"/>
    </location>
</feature>
<keyword evidence="1" id="KW-0694">RNA-binding</keyword>
<dbReference type="SMART" id="SM00360">
    <property type="entry name" value="RRM"/>
    <property type="match status" value="1"/>
</dbReference>
<feature type="compositionally biased region" description="Basic and acidic residues" evidence="2">
    <location>
        <begin position="492"/>
        <end position="511"/>
    </location>
</feature>
<accession>A0A1G4BST3</accession>
<sequence>MPEPEATPEFQATAADLSPYCPSPLHSAAPAVVPALQDTADILDAMSAQTNGIAQSGLDAPIHAPVSTEPYAGAAADNADADDDVDSLDDAYGEEEETHTDKVQEQQMEPDAGEDDYLKIFDSPPRDADQEGAEQDDVSKAPESMHNSAAPDSLTSPSQVAHPTVAVADTSSAKPPPAAAASDQTTESAPSQAAAAQPGADSSAVYSTANIASFNGRNDNAPEDDHAVDISRLVAEMTGQTSEPNNNQTPTGSTQNHDTQPSSNLTSSASATLPPRPPLPQQTAPTYPSEDYRGFPPQNAAPHVSPHMIAPPTQGQPSTYVATGAPGAPGTAPDVYGSLPPPPANGLNAAIPITSMNAPTYPTPAGYPTGQADDNTDRQRLWDTFINDERRYMADAKWDKFPDGSRIFIGSRSLSSGRPDGAIDFFSGNLSSERVSKRDVFDIFHRYGRLAQISLKSAYGFVQYHNLEDAQAAMDNLQGSEIKGRKIHLEISRAQKKKDGNERNRSPDRGGRGGRQSGRQDRHDGANSHHDNRRSRDDYRPGRSTPPRRGHGREDSHGRDRYQQDSNDRPRGRSRSPQGYGRNNDGYRRRSPSPPAAYGRPSAADDRLDIPRRYGNQVPDVQFLLLQDLSRDFITWVQRGFTDRGLKVDVMFLHPSFPREAIVQRQVIEGVHAIVDLDVQAQNMGKIPLRVFDRSGGVSARYDDYRDIDPPIAAELVLRARSQAVPTAPYQNAPPPQPQYPGYGQPYGGQPVPPHAPAYHGGQGPPRGPPVAQAQGPAATAADLASMMNGIDNATLQRLLAGMNSQGSPTAVNNAAGAANAQLQALMGGLQQASPAAPTQPASYGGQAFAPNGAPPTNGHPHPPTAGTGDSAVQVQNIMAQLARYRQ</sequence>
<dbReference type="GO" id="GO:0003723">
    <property type="term" value="F:RNA binding"/>
    <property type="evidence" value="ECO:0007669"/>
    <property type="project" value="UniProtKB-UniRule"/>
</dbReference>
<dbReference type="STRING" id="1209926.A0A1G4BST3"/>
<feature type="compositionally biased region" description="Low complexity" evidence="2">
    <location>
        <begin position="188"/>
        <end position="204"/>
    </location>
</feature>
<name>A0A1G4BST3_9PEZI</name>
<dbReference type="PANTHER" id="PTHR23295">
    <property type="entry name" value="NUCLEAR RECEPTOR COACTIVATOR 5-RELATED"/>
    <property type="match status" value="1"/>
</dbReference>
<dbReference type="EMBL" id="MJBS01000002">
    <property type="protein sequence ID" value="OHF04433.1"/>
    <property type="molecule type" value="Genomic_DNA"/>
</dbReference>
<evidence type="ECO:0000256" key="1">
    <source>
        <dbReference type="PROSITE-ProRule" id="PRU00176"/>
    </source>
</evidence>
<dbReference type="AlphaFoldDB" id="A0A1G4BST3"/>
<keyword evidence="5" id="KW-1185">Reference proteome</keyword>
<proteinExistence type="predicted"/>
<evidence type="ECO:0000256" key="2">
    <source>
        <dbReference type="SAM" id="MobiDB-lite"/>
    </source>
</evidence>
<dbReference type="OrthoDB" id="10044938at2759"/>
<dbReference type="PROSITE" id="PS50102">
    <property type="entry name" value="RRM"/>
    <property type="match status" value="1"/>
</dbReference>
<dbReference type="PANTHER" id="PTHR23295:SF6">
    <property type="entry name" value="NEOSIN, ISOFORM A"/>
    <property type="match status" value="1"/>
</dbReference>
<feature type="compositionally biased region" description="Low complexity" evidence="2">
    <location>
        <begin position="740"/>
        <end position="750"/>
    </location>
</feature>
<dbReference type="InterPro" id="IPR000504">
    <property type="entry name" value="RRM_dom"/>
</dbReference>
<dbReference type="SUPFAM" id="SSF54928">
    <property type="entry name" value="RNA-binding domain, RBD"/>
    <property type="match status" value="1"/>
</dbReference>
<feature type="compositionally biased region" description="Low complexity" evidence="2">
    <location>
        <begin position="770"/>
        <end position="780"/>
    </location>
</feature>
<feature type="compositionally biased region" description="Basic and acidic residues" evidence="2">
    <location>
        <begin position="116"/>
        <end position="129"/>
    </location>
</feature>
<dbReference type="Proteomes" id="UP000176998">
    <property type="component" value="Unassembled WGS sequence"/>
</dbReference>
<feature type="region of interest" description="Disordered" evidence="2">
    <location>
        <begin position="58"/>
        <end position="204"/>
    </location>
</feature>
<protein>
    <submittedName>
        <fullName evidence="4">RNA recognition domain-containing protein</fullName>
    </submittedName>
</protein>
<dbReference type="RefSeq" id="XP_022481568.1">
    <property type="nucleotide sequence ID" value="XM_022611943.1"/>
</dbReference>
<feature type="compositionally biased region" description="Low complexity" evidence="2">
    <location>
        <begin position="322"/>
        <end position="333"/>
    </location>
</feature>
<dbReference type="GeneID" id="34553453"/>
<evidence type="ECO:0000313" key="4">
    <source>
        <dbReference type="EMBL" id="OHF04433.1"/>
    </source>
</evidence>
<feature type="region of interest" description="Disordered" evidence="2">
    <location>
        <begin position="727"/>
        <end position="780"/>
    </location>
</feature>
<feature type="region of interest" description="Disordered" evidence="2">
    <location>
        <begin position="239"/>
        <end position="343"/>
    </location>
</feature>
<dbReference type="InterPro" id="IPR035979">
    <property type="entry name" value="RBD_domain_sf"/>
</dbReference>
<reference evidence="4 5" key="1">
    <citation type="submission" date="2016-09" db="EMBL/GenBank/DDBJ databases">
        <authorList>
            <person name="Capua I."/>
            <person name="De Benedictis P."/>
            <person name="Joannis T."/>
            <person name="Lombin L.H."/>
            <person name="Cattoli G."/>
        </authorList>
    </citation>
    <scope>NUCLEOTIDE SEQUENCE [LARGE SCALE GENOMIC DNA]</scope>
    <source>
        <strain evidence="4 5">IMI 309357</strain>
    </source>
</reference>
<dbReference type="Gene3D" id="3.30.70.330">
    <property type="match status" value="1"/>
</dbReference>
<dbReference type="Pfam" id="PF00076">
    <property type="entry name" value="RRM_1"/>
    <property type="match status" value="1"/>
</dbReference>
<comment type="caution">
    <text evidence="4">The sequence shown here is derived from an EMBL/GenBank/DDBJ whole genome shotgun (WGS) entry which is preliminary data.</text>
</comment>
<evidence type="ECO:0000259" key="3">
    <source>
        <dbReference type="PROSITE" id="PS50102"/>
    </source>
</evidence>
<feature type="region of interest" description="Disordered" evidence="2">
    <location>
        <begin position="1"/>
        <end position="27"/>
    </location>
</feature>
<feature type="region of interest" description="Disordered" evidence="2">
    <location>
        <begin position="492"/>
        <end position="610"/>
    </location>
</feature>
<gene>
    <name evidence="4" type="ORF">CORC01_00285</name>
</gene>
<feature type="region of interest" description="Disordered" evidence="2">
    <location>
        <begin position="833"/>
        <end position="870"/>
    </location>
</feature>